<sequence>MNFVVFSVSESLLTFPVESPPEARKLHKSLAMMISYAIILLRPKALVIVQHEGTSNKIIGRDFTKEVENNVFKESLMALQTSSVLIRSGKETVSWQLSSRSHKTDRVQAKAGAAQASSKPTLTARHSILSVHNSVTLDVNEDVDIFTENTTGYTGNGYLADDYASSTLPLGHDISLSFLY</sequence>
<evidence type="ECO:0000313" key="2">
    <source>
        <dbReference type="Proteomes" id="UP000233556"/>
    </source>
</evidence>
<protein>
    <submittedName>
        <fullName evidence="1">Uncharacterized protein</fullName>
    </submittedName>
</protein>
<organism evidence="1 2">
    <name type="scientific">Limosa lapponica baueri</name>
    <dbReference type="NCBI Taxonomy" id="1758121"/>
    <lineage>
        <taxon>Eukaryota</taxon>
        <taxon>Metazoa</taxon>
        <taxon>Chordata</taxon>
        <taxon>Craniata</taxon>
        <taxon>Vertebrata</taxon>
        <taxon>Euteleostomi</taxon>
        <taxon>Archelosauria</taxon>
        <taxon>Archosauria</taxon>
        <taxon>Dinosauria</taxon>
        <taxon>Saurischia</taxon>
        <taxon>Theropoda</taxon>
        <taxon>Coelurosauria</taxon>
        <taxon>Aves</taxon>
        <taxon>Neognathae</taxon>
        <taxon>Neoaves</taxon>
        <taxon>Charadriiformes</taxon>
        <taxon>Scolopacidae</taxon>
        <taxon>Limosa</taxon>
    </lineage>
</organism>
<name>A0A2I0UD78_LIMLA</name>
<dbReference type="Proteomes" id="UP000233556">
    <property type="component" value="Unassembled WGS sequence"/>
</dbReference>
<proteinExistence type="predicted"/>
<accession>A0A2I0UD78</accession>
<gene>
    <name evidence="1" type="ORF">llap_5688</name>
</gene>
<reference evidence="2" key="2">
    <citation type="submission" date="2017-12" db="EMBL/GenBank/DDBJ databases">
        <title>Genome sequence of the Bar-tailed Godwit (Limosa lapponica baueri).</title>
        <authorList>
            <person name="Lima N.C.B."/>
            <person name="Parody-Merino A.M."/>
            <person name="Battley P.F."/>
            <person name="Fidler A.E."/>
            <person name="Prosdocimi F."/>
        </authorList>
    </citation>
    <scope>NUCLEOTIDE SEQUENCE [LARGE SCALE GENOMIC DNA]</scope>
</reference>
<evidence type="ECO:0000313" key="1">
    <source>
        <dbReference type="EMBL" id="PKU43999.1"/>
    </source>
</evidence>
<reference evidence="2" key="1">
    <citation type="submission" date="2017-11" db="EMBL/GenBank/DDBJ databases">
        <authorList>
            <person name="Lima N.C."/>
            <person name="Parody-Merino A.M."/>
            <person name="Battley P.F."/>
            <person name="Fidler A.E."/>
            <person name="Prosdocimi F."/>
        </authorList>
    </citation>
    <scope>NUCLEOTIDE SEQUENCE [LARGE SCALE GENOMIC DNA]</scope>
</reference>
<keyword evidence="2" id="KW-1185">Reference proteome</keyword>
<dbReference type="EMBL" id="KZ505857">
    <property type="protein sequence ID" value="PKU43999.1"/>
    <property type="molecule type" value="Genomic_DNA"/>
</dbReference>
<dbReference type="AlphaFoldDB" id="A0A2I0UD78"/>